<dbReference type="Pfam" id="PF20684">
    <property type="entry name" value="Fung_rhodopsin"/>
    <property type="match status" value="1"/>
</dbReference>
<organism evidence="8 9">
    <name type="scientific">Staphylotrichum longicolle</name>
    <dbReference type="NCBI Taxonomy" id="669026"/>
    <lineage>
        <taxon>Eukaryota</taxon>
        <taxon>Fungi</taxon>
        <taxon>Dikarya</taxon>
        <taxon>Ascomycota</taxon>
        <taxon>Pezizomycotina</taxon>
        <taxon>Sordariomycetes</taxon>
        <taxon>Sordariomycetidae</taxon>
        <taxon>Sordariales</taxon>
        <taxon>Chaetomiaceae</taxon>
        <taxon>Staphylotrichum</taxon>
    </lineage>
</organism>
<comment type="subcellular location">
    <subcellularLocation>
        <location evidence="1">Membrane</location>
        <topology evidence="1">Multi-pass membrane protein</topology>
    </subcellularLocation>
</comment>
<evidence type="ECO:0000256" key="3">
    <source>
        <dbReference type="ARBA" id="ARBA00022989"/>
    </source>
</evidence>
<dbReference type="EMBL" id="JAHCVI010000003">
    <property type="protein sequence ID" value="KAG7287636.1"/>
    <property type="molecule type" value="Genomic_DNA"/>
</dbReference>
<evidence type="ECO:0000256" key="2">
    <source>
        <dbReference type="ARBA" id="ARBA00022692"/>
    </source>
</evidence>
<comment type="caution">
    <text evidence="8">The sequence shown here is derived from an EMBL/GenBank/DDBJ whole genome shotgun (WGS) entry which is preliminary data.</text>
</comment>
<feature type="transmembrane region" description="Helical" evidence="6">
    <location>
        <begin position="45"/>
        <end position="67"/>
    </location>
</feature>
<dbReference type="AlphaFoldDB" id="A0AAD4ETZ6"/>
<keyword evidence="9" id="KW-1185">Reference proteome</keyword>
<keyword evidence="2 6" id="KW-0812">Transmembrane</keyword>
<evidence type="ECO:0000256" key="1">
    <source>
        <dbReference type="ARBA" id="ARBA00004141"/>
    </source>
</evidence>
<dbReference type="GO" id="GO:0016020">
    <property type="term" value="C:membrane"/>
    <property type="evidence" value="ECO:0007669"/>
    <property type="project" value="UniProtKB-SubCell"/>
</dbReference>
<reference evidence="8" key="1">
    <citation type="submission" date="2023-02" db="EMBL/GenBank/DDBJ databases">
        <authorList>
            <person name="Palmer J.M."/>
        </authorList>
    </citation>
    <scope>NUCLEOTIDE SEQUENCE</scope>
    <source>
        <strain evidence="8">FW57</strain>
    </source>
</reference>
<dbReference type="InterPro" id="IPR052337">
    <property type="entry name" value="SAT4-like"/>
</dbReference>
<dbReference type="PANTHER" id="PTHR33048">
    <property type="entry name" value="PTH11-LIKE INTEGRAL MEMBRANE PROTEIN (AFU_ORTHOLOGUE AFUA_5G11245)"/>
    <property type="match status" value="1"/>
</dbReference>
<evidence type="ECO:0000313" key="9">
    <source>
        <dbReference type="Proteomes" id="UP001197093"/>
    </source>
</evidence>
<feature type="domain" description="Rhodopsin" evidence="7">
    <location>
        <begin position="29"/>
        <end position="85"/>
    </location>
</feature>
<comment type="similarity">
    <text evidence="5">Belongs to the SAT4 family.</text>
</comment>
<sequence length="93" mass="9671">MATTGDSRALPLTAVNIAALVLGLTVTALRCFVRIRLLKAFGSDDWLMVAAAVCFSFYCAFSLAGVANGTGHHVADLSKEANAEAKKASNPIS</sequence>
<name>A0AAD4ETZ6_9PEZI</name>
<dbReference type="InterPro" id="IPR049326">
    <property type="entry name" value="Rhodopsin_dom_fungi"/>
</dbReference>
<protein>
    <recommendedName>
        <fullName evidence="7">Rhodopsin domain-containing protein</fullName>
    </recommendedName>
</protein>
<evidence type="ECO:0000256" key="6">
    <source>
        <dbReference type="SAM" id="Phobius"/>
    </source>
</evidence>
<gene>
    <name evidence="8" type="ORF">NEMBOFW57_007149</name>
</gene>
<dbReference type="PANTHER" id="PTHR33048:SF96">
    <property type="entry name" value="INTEGRAL MEMBRANE PROTEIN"/>
    <property type="match status" value="1"/>
</dbReference>
<evidence type="ECO:0000313" key="8">
    <source>
        <dbReference type="EMBL" id="KAG7287636.1"/>
    </source>
</evidence>
<evidence type="ECO:0000259" key="7">
    <source>
        <dbReference type="Pfam" id="PF20684"/>
    </source>
</evidence>
<accession>A0AAD4ETZ6</accession>
<proteinExistence type="inferred from homology"/>
<dbReference type="Proteomes" id="UP001197093">
    <property type="component" value="Unassembled WGS sequence"/>
</dbReference>
<feature type="transmembrane region" description="Helical" evidence="6">
    <location>
        <begin position="12"/>
        <end position="33"/>
    </location>
</feature>
<keyword evidence="4 6" id="KW-0472">Membrane</keyword>
<evidence type="ECO:0000256" key="5">
    <source>
        <dbReference type="ARBA" id="ARBA00038359"/>
    </source>
</evidence>
<keyword evidence="3 6" id="KW-1133">Transmembrane helix</keyword>
<evidence type="ECO:0000256" key="4">
    <source>
        <dbReference type="ARBA" id="ARBA00023136"/>
    </source>
</evidence>